<comment type="caution">
    <text evidence="2">The sequence shown here is derived from an EMBL/GenBank/DDBJ whole genome shotgun (WGS) entry which is preliminary data.</text>
</comment>
<dbReference type="EMBL" id="JARKIE010000371">
    <property type="protein sequence ID" value="KAJ7648904.1"/>
    <property type="molecule type" value="Genomic_DNA"/>
</dbReference>
<evidence type="ECO:0000256" key="1">
    <source>
        <dbReference type="SAM" id="MobiDB-lite"/>
    </source>
</evidence>
<feature type="region of interest" description="Disordered" evidence="1">
    <location>
        <begin position="155"/>
        <end position="197"/>
    </location>
</feature>
<proteinExistence type="predicted"/>
<evidence type="ECO:0000313" key="2">
    <source>
        <dbReference type="EMBL" id="KAJ7648904.1"/>
    </source>
</evidence>
<sequence>MWPADQSRQLNQQFCGQFKFEKSFTLADICSVLLPLIVAKAISAANLFTHSMGNQKNTQKKKKNPKPGKCKSKKEDVARDSTTPPPQSKPIPKVNLRVSQPNKGEPQTSLVSSNKEDDAAAALMAMGSKKPLHSSRPEFEKEMDYIFRSTIPGMDNIDLSQIIEGEEISKNYDSDSGSSSDSESSDSDDSDTVLDSQ</sequence>
<feature type="compositionally biased region" description="Basic residues" evidence="1">
    <location>
        <begin position="58"/>
        <end position="72"/>
    </location>
</feature>
<name>A0AAD7CHA8_MYCRO</name>
<feature type="compositionally biased region" description="Acidic residues" evidence="1">
    <location>
        <begin position="183"/>
        <end position="197"/>
    </location>
</feature>
<organism evidence="2 3">
    <name type="scientific">Mycena rosella</name>
    <name type="common">Pink bonnet</name>
    <name type="synonym">Agaricus rosellus</name>
    <dbReference type="NCBI Taxonomy" id="1033263"/>
    <lineage>
        <taxon>Eukaryota</taxon>
        <taxon>Fungi</taxon>
        <taxon>Dikarya</taxon>
        <taxon>Basidiomycota</taxon>
        <taxon>Agaricomycotina</taxon>
        <taxon>Agaricomycetes</taxon>
        <taxon>Agaricomycetidae</taxon>
        <taxon>Agaricales</taxon>
        <taxon>Marasmiineae</taxon>
        <taxon>Mycenaceae</taxon>
        <taxon>Mycena</taxon>
    </lineage>
</organism>
<dbReference type="AlphaFoldDB" id="A0AAD7CHA8"/>
<reference evidence="2" key="1">
    <citation type="submission" date="2023-03" db="EMBL/GenBank/DDBJ databases">
        <title>Massive genome expansion in bonnet fungi (Mycena s.s.) driven by repeated elements and novel gene families across ecological guilds.</title>
        <authorList>
            <consortium name="Lawrence Berkeley National Laboratory"/>
            <person name="Harder C.B."/>
            <person name="Miyauchi S."/>
            <person name="Viragh M."/>
            <person name="Kuo A."/>
            <person name="Thoen E."/>
            <person name="Andreopoulos B."/>
            <person name="Lu D."/>
            <person name="Skrede I."/>
            <person name="Drula E."/>
            <person name="Henrissat B."/>
            <person name="Morin E."/>
            <person name="Kohler A."/>
            <person name="Barry K."/>
            <person name="LaButti K."/>
            <person name="Morin E."/>
            <person name="Salamov A."/>
            <person name="Lipzen A."/>
            <person name="Mereny Z."/>
            <person name="Hegedus B."/>
            <person name="Baldrian P."/>
            <person name="Stursova M."/>
            <person name="Weitz H."/>
            <person name="Taylor A."/>
            <person name="Grigoriev I.V."/>
            <person name="Nagy L.G."/>
            <person name="Martin F."/>
            <person name="Kauserud H."/>
        </authorList>
    </citation>
    <scope>NUCLEOTIDE SEQUENCE</scope>
    <source>
        <strain evidence="2">CBHHK067</strain>
    </source>
</reference>
<feature type="compositionally biased region" description="Polar residues" evidence="1">
    <location>
        <begin position="97"/>
        <end position="113"/>
    </location>
</feature>
<protein>
    <submittedName>
        <fullName evidence="2">Uncharacterized protein</fullName>
    </submittedName>
</protein>
<accession>A0AAD7CHA8</accession>
<keyword evidence="3" id="KW-1185">Reference proteome</keyword>
<gene>
    <name evidence="2" type="ORF">B0H17DRAFT_1147859</name>
</gene>
<dbReference type="Proteomes" id="UP001221757">
    <property type="component" value="Unassembled WGS sequence"/>
</dbReference>
<evidence type="ECO:0000313" key="3">
    <source>
        <dbReference type="Proteomes" id="UP001221757"/>
    </source>
</evidence>
<feature type="region of interest" description="Disordered" evidence="1">
    <location>
        <begin position="53"/>
        <end position="137"/>
    </location>
</feature>